<sequence>MLARQTAVGDRIDECLSSQTVPLRQIVDDRWFTDLFFHCPHLDDAVHLVIEVVETTQDQSQAITVAWGLIAITGYGETILDYTRVPAAFDLQRIKLYPGSPKVLTFSAKSYNESTASGSLECSLYSHARLIDAVDYFPDFCIIGNRDDIPGLLLSETGPQLADPVPMSQVSSTLDEISLSFGPHAERIENLILDDINADRLYRENHAPAVKIDPMQVVERRLRKAILNSQSVIICWGAWQPFANRSQLNLNGHIQASVSLIGGPRPNPEESLCFRNLLHLYRRDDSIFTESAPKITIQFNFALDDTVSGTFVAQLEQITVWTNLQRHYGSLSRSTTQLGDSLRETPAPTRKEIPDVVAVDREAEKPSRRQESRKEDSDAALTDQEEPLPPIITKKPTPITTPILHQKIDRVIEQESPRQNLPVSYALPLKEASLNKHEVPPIRKVFFTLQFYRFQQVTTEESGRTEHDLRVGFHGLTNDRLRPSPVVDRKWGPEPPDSMPLLCLASCHLRDRAYAAIIGYSLETPETSAVHRKSSGKQSSKSSVLPGYHSGPLWLRWSAFPLAFTGNSAVRSLMRFDAGARNSRTSSHVPVVLTTPLAARVDDLLHSRTPCVVSRRLQALGDEGPDSYRIRAKPLNPT</sequence>
<dbReference type="GO" id="GO:1904491">
    <property type="term" value="P:protein localization to ciliary transition zone"/>
    <property type="evidence" value="ECO:0007669"/>
    <property type="project" value="TreeGrafter"/>
</dbReference>
<dbReference type="OrthoDB" id="313446at2759"/>
<gene>
    <name evidence="2" type="ORF">TELCIR_17911</name>
</gene>
<dbReference type="GO" id="GO:0097546">
    <property type="term" value="C:ciliary base"/>
    <property type="evidence" value="ECO:0007669"/>
    <property type="project" value="TreeGrafter"/>
</dbReference>
<evidence type="ECO:0000313" key="2">
    <source>
        <dbReference type="EMBL" id="PIO60590.1"/>
    </source>
</evidence>
<dbReference type="InterPro" id="IPR029775">
    <property type="entry name" value="NPHP4"/>
</dbReference>
<name>A0A2G9TTJ7_TELCI</name>
<feature type="non-terminal residue" evidence="2">
    <location>
        <position position="638"/>
    </location>
</feature>
<proteinExistence type="predicted"/>
<dbReference type="AlphaFoldDB" id="A0A2G9TTJ7"/>
<dbReference type="GO" id="GO:0036064">
    <property type="term" value="C:ciliary basal body"/>
    <property type="evidence" value="ECO:0007669"/>
    <property type="project" value="TreeGrafter"/>
</dbReference>
<feature type="compositionally biased region" description="Basic and acidic residues" evidence="1">
    <location>
        <begin position="349"/>
        <end position="377"/>
    </location>
</feature>
<evidence type="ECO:0000313" key="3">
    <source>
        <dbReference type="Proteomes" id="UP000230423"/>
    </source>
</evidence>
<protein>
    <submittedName>
        <fullName evidence="2">Uncharacterized protein</fullName>
    </submittedName>
</protein>
<dbReference type="GO" id="GO:0097730">
    <property type="term" value="C:non-motile cilium"/>
    <property type="evidence" value="ECO:0007669"/>
    <property type="project" value="InterPro"/>
</dbReference>
<evidence type="ECO:0000256" key="1">
    <source>
        <dbReference type="SAM" id="MobiDB-lite"/>
    </source>
</evidence>
<dbReference type="PANTHER" id="PTHR31043:SF3">
    <property type="entry name" value="NEPHROCYSTIN-4"/>
    <property type="match status" value="1"/>
</dbReference>
<reference evidence="2 3" key="1">
    <citation type="submission" date="2015-09" db="EMBL/GenBank/DDBJ databases">
        <title>Draft genome of the parasitic nematode Teladorsagia circumcincta isolate WARC Sus (inbred).</title>
        <authorList>
            <person name="Mitreva M."/>
        </authorList>
    </citation>
    <scope>NUCLEOTIDE SEQUENCE [LARGE SCALE GENOMIC DNA]</scope>
    <source>
        <strain evidence="2 3">S</strain>
    </source>
</reference>
<dbReference type="EMBL" id="KZ355144">
    <property type="protein sequence ID" value="PIO60590.1"/>
    <property type="molecule type" value="Genomic_DNA"/>
</dbReference>
<dbReference type="GO" id="GO:0035869">
    <property type="term" value="C:ciliary transition zone"/>
    <property type="evidence" value="ECO:0007669"/>
    <property type="project" value="TreeGrafter"/>
</dbReference>
<keyword evidence="3" id="KW-1185">Reference proteome</keyword>
<dbReference type="GO" id="GO:0090090">
    <property type="term" value="P:negative regulation of canonical Wnt signaling pathway"/>
    <property type="evidence" value="ECO:0007669"/>
    <property type="project" value="InterPro"/>
</dbReference>
<dbReference type="Proteomes" id="UP000230423">
    <property type="component" value="Unassembled WGS sequence"/>
</dbReference>
<organism evidence="2 3">
    <name type="scientific">Teladorsagia circumcincta</name>
    <name type="common">Brown stomach worm</name>
    <name type="synonym">Ostertagia circumcincta</name>
    <dbReference type="NCBI Taxonomy" id="45464"/>
    <lineage>
        <taxon>Eukaryota</taxon>
        <taxon>Metazoa</taxon>
        <taxon>Ecdysozoa</taxon>
        <taxon>Nematoda</taxon>
        <taxon>Chromadorea</taxon>
        <taxon>Rhabditida</taxon>
        <taxon>Rhabditina</taxon>
        <taxon>Rhabditomorpha</taxon>
        <taxon>Strongyloidea</taxon>
        <taxon>Trichostrongylidae</taxon>
        <taxon>Teladorsagia</taxon>
    </lineage>
</organism>
<dbReference type="PANTHER" id="PTHR31043">
    <property type="entry name" value="NEPHROCYSTIN-4"/>
    <property type="match status" value="1"/>
</dbReference>
<accession>A0A2G9TTJ7</accession>
<feature type="region of interest" description="Disordered" evidence="1">
    <location>
        <begin position="332"/>
        <end position="398"/>
    </location>
</feature>